<evidence type="ECO:0000313" key="2">
    <source>
        <dbReference type="EMBL" id="GGN49282.1"/>
    </source>
</evidence>
<comment type="caution">
    <text evidence="2">The sequence shown here is derived from an EMBL/GenBank/DDBJ whole genome shotgun (WGS) entry which is preliminary data.</text>
</comment>
<dbReference type="EMBL" id="BMLK01000008">
    <property type="protein sequence ID" value="GGN49282.1"/>
    <property type="molecule type" value="Genomic_DNA"/>
</dbReference>
<gene>
    <name evidence="2" type="ORF">GCM10011349_19760</name>
</gene>
<evidence type="ECO:0000313" key="3">
    <source>
        <dbReference type="Proteomes" id="UP000605099"/>
    </source>
</evidence>
<feature type="region of interest" description="Disordered" evidence="1">
    <location>
        <begin position="43"/>
        <end position="71"/>
    </location>
</feature>
<protein>
    <submittedName>
        <fullName evidence="2">Uncharacterized protein</fullName>
    </submittedName>
</protein>
<sequence length="132" mass="14823">MEAGCEARAMTDRAKILDDLRREVDRICEGKGDWQDITKPKDYREFTPAPRTNVETTDGRTLPPAERGPFGRWLVRQPSTGILGALARAAKADPRFPLDGDPEAVRNHLRKCMADGDMFAAVDDAELDWMSY</sequence>
<name>A0ABQ2JN61_9SPHN</name>
<accession>A0ABQ2JN61</accession>
<reference evidence="3" key="1">
    <citation type="journal article" date="2019" name="Int. J. Syst. Evol. Microbiol.">
        <title>The Global Catalogue of Microorganisms (GCM) 10K type strain sequencing project: providing services to taxonomists for standard genome sequencing and annotation.</title>
        <authorList>
            <consortium name="The Broad Institute Genomics Platform"/>
            <consortium name="The Broad Institute Genome Sequencing Center for Infectious Disease"/>
            <person name="Wu L."/>
            <person name="Ma J."/>
        </authorList>
    </citation>
    <scope>NUCLEOTIDE SEQUENCE [LARGE SCALE GENOMIC DNA]</scope>
    <source>
        <strain evidence="3">CGMCC 1.6784</strain>
    </source>
</reference>
<evidence type="ECO:0000256" key="1">
    <source>
        <dbReference type="SAM" id="MobiDB-lite"/>
    </source>
</evidence>
<organism evidence="2 3">
    <name type="scientific">Novosphingobium indicum</name>
    <dbReference type="NCBI Taxonomy" id="462949"/>
    <lineage>
        <taxon>Bacteria</taxon>
        <taxon>Pseudomonadati</taxon>
        <taxon>Pseudomonadota</taxon>
        <taxon>Alphaproteobacteria</taxon>
        <taxon>Sphingomonadales</taxon>
        <taxon>Sphingomonadaceae</taxon>
        <taxon>Novosphingobium</taxon>
    </lineage>
</organism>
<proteinExistence type="predicted"/>
<keyword evidence="3" id="KW-1185">Reference proteome</keyword>
<dbReference type="Proteomes" id="UP000605099">
    <property type="component" value="Unassembled WGS sequence"/>
</dbReference>